<keyword evidence="2" id="KW-1185">Reference proteome</keyword>
<accession>A0A9D4E5M5</accession>
<sequence>MSMDFRKTTYRPTRTDNRFRTSYSLMSQWMNRKGSGQAYRKEPLPQTFQLAMQGNAAFPKRNPVFSAGSQDRYEPGRYMQQYKGMSQSMDNLASTEAQQMDPLVANVTARNAAVDESVPVHLRFNERAGYDDFHKNFQQVSQQFPTSSYPDFGPPRLRHGRAGGSWRHVKEVLQAGGARIVFVDGVIRWADGIKIDDVPAGHLINPRVGDIKSRYMTPSKQQPSEWALNQKLGMERNNYLIMR</sequence>
<proteinExistence type="predicted"/>
<reference evidence="1" key="1">
    <citation type="journal article" date="2019" name="bioRxiv">
        <title>The Genome of the Zebra Mussel, Dreissena polymorpha: A Resource for Invasive Species Research.</title>
        <authorList>
            <person name="McCartney M.A."/>
            <person name="Auch B."/>
            <person name="Kono T."/>
            <person name="Mallez S."/>
            <person name="Zhang Y."/>
            <person name="Obille A."/>
            <person name="Becker A."/>
            <person name="Abrahante J.E."/>
            <person name="Garbe J."/>
            <person name="Badalamenti J.P."/>
            <person name="Herman A."/>
            <person name="Mangelson H."/>
            <person name="Liachko I."/>
            <person name="Sullivan S."/>
            <person name="Sone E.D."/>
            <person name="Koren S."/>
            <person name="Silverstein K.A.T."/>
            <person name="Beckman K.B."/>
            <person name="Gohl D.M."/>
        </authorList>
    </citation>
    <scope>NUCLEOTIDE SEQUENCE</scope>
    <source>
        <strain evidence="1">Duluth1</strain>
        <tissue evidence="1">Whole animal</tissue>
    </source>
</reference>
<dbReference type="Proteomes" id="UP000828390">
    <property type="component" value="Unassembled WGS sequence"/>
</dbReference>
<evidence type="ECO:0000313" key="2">
    <source>
        <dbReference type="Proteomes" id="UP000828390"/>
    </source>
</evidence>
<dbReference type="AlphaFoldDB" id="A0A9D4E5M5"/>
<evidence type="ECO:0000313" key="1">
    <source>
        <dbReference type="EMBL" id="KAH3773588.1"/>
    </source>
</evidence>
<gene>
    <name evidence="1" type="ORF">DPMN_174950</name>
</gene>
<dbReference type="EMBL" id="JAIWYP010000009">
    <property type="protein sequence ID" value="KAH3773588.1"/>
    <property type="molecule type" value="Genomic_DNA"/>
</dbReference>
<comment type="caution">
    <text evidence="1">The sequence shown here is derived from an EMBL/GenBank/DDBJ whole genome shotgun (WGS) entry which is preliminary data.</text>
</comment>
<name>A0A9D4E5M5_DREPO</name>
<protein>
    <submittedName>
        <fullName evidence="1">Uncharacterized protein</fullName>
    </submittedName>
</protein>
<reference evidence="1" key="2">
    <citation type="submission" date="2020-11" db="EMBL/GenBank/DDBJ databases">
        <authorList>
            <person name="McCartney M.A."/>
            <person name="Auch B."/>
            <person name="Kono T."/>
            <person name="Mallez S."/>
            <person name="Becker A."/>
            <person name="Gohl D.M."/>
            <person name="Silverstein K.A.T."/>
            <person name="Koren S."/>
            <person name="Bechman K.B."/>
            <person name="Herman A."/>
            <person name="Abrahante J.E."/>
            <person name="Garbe J."/>
        </authorList>
    </citation>
    <scope>NUCLEOTIDE SEQUENCE</scope>
    <source>
        <strain evidence="1">Duluth1</strain>
        <tissue evidence="1">Whole animal</tissue>
    </source>
</reference>
<organism evidence="1 2">
    <name type="scientific">Dreissena polymorpha</name>
    <name type="common">Zebra mussel</name>
    <name type="synonym">Mytilus polymorpha</name>
    <dbReference type="NCBI Taxonomy" id="45954"/>
    <lineage>
        <taxon>Eukaryota</taxon>
        <taxon>Metazoa</taxon>
        <taxon>Spiralia</taxon>
        <taxon>Lophotrochozoa</taxon>
        <taxon>Mollusca</taxon>
        <taxon>Bivalvia</taxon>
        <taxon>Autobranchia</taxon>
        <taxon>Heteroconchia</taxon>
        <taxon>Euheterodonta</taxon>
        <taxon>Imparidentia</taxon>
        <taxon>Neoheterodontei</taxon>
        <taxon>Myida</taxon>
        <taxon>Dreissenoidea</taxon>
        <taxon>Dreissenidae</taxon>
        <taxon>Dreissena</taxon>
    </lineage>
</organism>